<dbReference type="AlphaFoldDB" id="A0A2G5F5M9"/>
<protein>
    <submittedName>
        <fullName evidence="1">Uncharacterized protein</fullName>
    </submittedName>
</protein>
<dbReference type="EMBL" id="KZ305019">
    <property type="protein sequence ID" value="PIA63321.1"/>
    <property type="molecule type" value="Genomic_DNA"/>
</dbReference>
<keyword evidence="2" id="KW-1185">Reference proteome</keyword>
<gene>
    <name evidence="1" type="ORF">AQUCO_00200975v1</name>
</gene>
<reference evidence="1 2" key="1">
    <citation type="submission" date="2017-09" db="EMBL/GenBank/DDBJ databases">
        <title>WGS assembly of Aquilegia coerulea Goldsmith.</title>
        <authorList>
            <person name="Hodges S."/>
            <person name="Kramer E."/>
            <person name="Nordborg M."/>
            <person name="Tomkins J."/>
            <person name="Borevitz J."/>
            <person name="Derieg N."/>
            <person name="Yan J."/>
            <person name="Mihaltcheva S."/>
            <person name="Hayes R.D."/>
            <person name="Rokhsar D."/>
        </authorList>
    </citation>
    <scope>NUCLEOTIDE SEQUENCE [LARGE SCALE GENOMIC DNA]</scope>
    <source>
        <strain evidence="2">cv. Goldsmith</strain>
    </source>
</reference>
<proteinExistence type="predicted"/>
<organism evidence="1 2">
    <name type="scientific">Aquilegia coerulea</name>
    <name type="common">Rocky mountain columbine</name>
    <dbReference type="NCBI Taxonomy" id="218851"/>
    <lineage>
        <taxon>Eukaryota</taxon>
        <taxon>Viridiplantae</taxon>
        <taxon>Streptophyta</taxon>
        <taxon>Embryophyta</taxon>
        <taxon>Tracheophyta</taxon>
        <taxon>Spermatophyta</taxon>
        <taxon>Magnoliopsida</taxon>
        <taxon>Ranunculales</taxon>
        <taxon>Ranunculaceae</taxon>
        <taxon>Thalictroideae</taxon>
        <taxon>Aquilegia</taxon>
    </lineage>
</organism>
<evidence type="ECO:0000313" key="2">
    <source>
        <dbReference type="Proteomes" id="UP000230069"/>
    </source>
</evidence>
<evidence type="ECO:0000313" key="1">
    <source>
        <dbReference type="EMBL" id="PIA63321.1"/>
    </source>
</evidence>
<sequence>MRFQQLHQCYPPFSVVSIISERSFAHDLPISTHGPSGPSEQPVPKVTAAWMALIVGKTPENKSNPCAGETLDCFIWTII</sequence>
<dbReference type="Proteomes" id="UP000230069">
    <property type="component" value="Unassembled WGS sequence"/>
</dbReference>
<name>A0A2G5F5M9_AQUCA</name>
<accession>A0A2G5F5M9</accession>
<dbReference type="InParanoid" id="A0A2G5F5M9"/>